<reference evidence="13 14" key="1">
    <citation type="submission" date="2019-03" db="EMBL/GenBank/DDBJ databases">
        <title>Sequencing 23 genomes of Wallemia ichthyophaga.</title>
        <authorList>
            <person name="Gostincar C."/>
        </authorList>
    </citation>
    <scope>NUCLEOTIDE SEQUENCE [LARGE SCALE GENOMIC DNA]</scope>
    <source>
        <strain evidence="13 14">EXF-5753</strain>
    </source>
</reference>
<dbReference type="SUPFAM" id="SSF53271">
    <property type="entry name" value="PRTase-like"/>
    <property type="match status" value="1"/>
</dbReference>
<dbReference type="EC" id="2.4.2.7" evidence="7"/>
<dbReference type="OrthoDB" id="363185at2759"/>
<dbReference type="Proteomes" id="UP000310189">
    <property type="component" value="Unassembled WGS sequence"/>
</dbReference>
<evidence type="ECO:0000256" key="11">
    <source>
        <dbReference type="ARBA" id="ARBA00022726"/>
    </source>
</evidence>
<comment type="function">
    <text evidence="2">Catalyzes a salvage reaction resulting in the formation of AMP, that is energically less costly than de novo synthesis.</text>
</comment>
<dbReference type="NCBIfam" id="NF002636">
    <property type="entry name" value="PRK02304.1-5"/>
    <property type="match status" value="1"/>
</dbReference>
<dbReference type="HAMAP" id="MF_00004">
    <property type="entry name" value="Aden_phosphoribosyltr"/>
    <property type="match status" value="1"/>
</dbReference>
<dbReference type="CDD" id="cd06223">
    <property type="entry name" value="PRTases_typeI"/>
    <property type="match status" value="1"/>
</dbReference>
<dbReference type="AlphaFoldDB" id="A0A4T0FKS3"/>
<protein>
    <recommendedName>
        <fullName evidence="7">adenine phosphoribosyltransferase</fullName>
        <ecNumber evidence="7">2.4.2.7</ecNumber>
    </recommendedName>
</protein>
<dbReference type="Pfam" id="PF00156">
    <property type="entry name" value="Pribosyltran"/>
    <property type="match status" value="1"/>
</dbReference>
<keyword evidence="11" id="KW-0660">Purine salvage</keyword>
<comment type="pathway">
    <text evidence="4">Purine metabolism; AMP biosynthesis via salvage pathway; AMP from adenine: step 1/1.</text>
</comment>
<feature type="domain" description="Phosphoribosyltransferase" evidence="12">
    <location>
        <begin position="38"/>
        <end position="153"/>
    </location>
</feature>
<accession>A0A4T0FKS3</accession>
<dbReference type="InterPro" id="IPR050054">
    <property type="entry name" value="UPRTase/APRTase"/>
</dbReference>
<keyword evidence="10" id="KW-0808">Transferase</keyword>
<comment type="subcellular location">
    <subcellularLocation>
        <location evidence="3">Cytoplasm</location>
    </subcellularLocation>
</comment>
<evidence type="ECO:0000256" key="4">
    <source>
        <dbReference type="ARBA" id="ARBA00004659"/>
    </source>
</evidence>
<dbReference type="InterPro" id="IPR000836">
    <property type="entry name" value="PRTase_dom"/>
</dbReference>
<evidence type="ECO:0000313" key="13">
    <source>
        <dbReference type="EMBL" id="TIA89137.1"/>
    </source>
</evidence>
<proteinExistence type="inferred from homology"/>
<dbReference type="GO" id="GO:0044209">
    <property type="term" value="P:AMP salvage"/>
    <property type="evidence" value="ECO:0007669"/>
    <property type="project" value="UniProtKB-UniPathway"/>
</dbReference>
<evidence type="ECO:0000256" key="5">
    <source>
        <dbReference type="ARBA" id="ARBA00008391"/>
    </source>
</evidence>
<dbReference type="GO" id="GO:0002055">
    <property type="term" value="F:adenine binding"/>
    <property type="evidence" value="ECO:0007669"/>
    <property type="project" value="TreeGrafter"/>
</dbReference>
<evidence type="ECO:0000256" key="10">
    <source>
        <dbReference type="ARBA" id="ARBA00022679"/>
    </source>
</evidence>
<keyword evidence="8" id="KW-0963">Cytoplasm</keyword>
<evidence type="ECO:0000256" key="2">
    <source>
        <dbReference type="ARBA" id="ARBA00003968"/>
    </source>
</evidence>
<dbReference type="InterPro" id="IPR005764">
    <property type="entry name" value="Ade_phspho_trans"/>
</dbReference>
<dbReference type="GO" id="GO:0005737">
    <property type="term" value="C:cytoplasm"/>
    <property type="evidence" value="ECO:0007669"/>
    <property type="project" value="UniProtKB-SubCell"/>
</dbReference>
<evidence type="ECO:0000256" key="3">
    <source>
        <dbReference type="ARBA" id="ARBA00004496"/>
    </source>
</evidence>
<keyword evidence="9" id="KW-0328">Glycosyltransferase</keyword>
<comment type="similarity">
    <text evidence="5">Belongs to the purine/pyrimidine phosphoribosyltransferase family.</text>
</comment>
<dbReference type="GO" id="GO:0003999">
    <property type="term" value="F:adenine phosphoribosyltransferase activity"/>
    <property type="evidence" value="ECO:0007669"/>
    <property type="project" value="UniProtKB-EC"/>
</dbReference>
<dbReference type="UniPathway" id="UPA00588">
    <property type="reaction ID" value="UER00646"/>
</dbReference>
<evidence type="ECO:0000256" key="7">
    <source>
        <dbReference type="ARBA" id="ARBA00011893"/>
    </source>
</evidence>
<gene>
    <name evidence="13" type="ORF">E3P99_02238</name>
</gene>
<dbReference type="GO" id="GO:0016208">
    <property type="term" value="F:AMP binding"/>
    <property type="evidence" value="ECO:0007669"/>
    <property type="project" value="TreeGrafter"/>
</dbReference>
<dbReference type="GO" id="GO:0006168">
    <property type="term" value="P:adenine salvage"/>
    <property type="evidence" value="ECO:0007669"/>
    <property type="project" value="InterPro"/>
</dbReference>
<dbReference type="Gene3D" id="3.40.50.2020">
    <property type="match status" value="1"/>
</dbReference>
<evidence type="ECO:0000259" key="12">
    <source>
        <dbReference type="Pfam" id="PF00156"/>
    </source>
</evidence>
<sequence length="183" mass="19704">MDKEIIKQSLGVHPGFPKPGITFLDIFPLLADPLKFEILITHLMSHITTHTIPKLGNSGKIDVVVGLDARGFLLGPILAMRLGAAFVPVRKGGKLPGQCSKVEYSLEYGKDVFEMQQGTIKSGQNVIVIDDLIATGGSATAAGQLIKQQGGNTLEYLFIVALPFLKGLEKLDAPAYYIVEAED</sequence>
<name>A0A4T0FKS3_9BASI</name>
<dbReference type="GO" id="GO:0006166">
    <property type="term" value="P:purine ribonucleoside salvage"/>
    <property type="evidence" value="ECO:0007669"/>
    <property type="project" value="UniProtKB-KW"/>
</dbReference>
<evidence type="ECO:0000256" key="9">
    <source>
        <dbReference type="ARBA" id="ARBA00022676"/>
    </source>
</evidence>
<evidence type="ECO:0000256" key="6">
    <source>
        <dbReference type="ARBA" id="ARBA00011738"/>
    </source>
</evidence>
<evidence type="ECO:0000256" key="8">
    <source>
        <dbReference type="ARBA" id="ARBA00022490"/>
    </source>
</evidence>
<dbReference type="PANTHER" id="PTHR32315">
    <property type="entry name" value="ADENINE PHOSPHORIBOSYLTRANSFERASE"/>
    <property type="match status" value="1"/>
</dbReference>
<keyword evidence="14" id="KW-1185">Reference proteome</keyword>
<organism evidence="13 14">
    <name type="scientific">Wallemia hederae</name>
    <dbReference type="NCBI Taxonomy" id="1540922"/>
    <lineage>
        <taxon>Eukaryota</taxon>
        <taxon>Fungi</taxon>
        <taxon>Dikarya</taxon>
        <taxon>Basidiomycota</taxon>
        <taxon>Wallemiomycotina</taxon>
        <taxon>Wallemiomycetes</taxon>
        <taxon>Wallemiales</taxon>
        <taxon>Wallemiaceae</taxon>
        <taxon>Wallemia</taxon>
    </lineage>
</organism>
<dbReference type="PANTHER" id="PTHR32315:SF3">
    <property type="entry name" value="ADENINE PHOSPHORIBOSYLTRANSFERASE"/>
    <property type="match status" value="1"/>
</dbReference>
<dbReference type="FunFam" id="3.40.50.2020:FF:000004">
    <property type="entry name" value="Adenine phosphoribosyltransferase"/>
    <property type="match status" value="1"/>
</dbReference>
<dbReference type="InterPro" id="IPR029057">
    <property type="entry name" value="PRTase-like"/>
</dbReference>
<evidence type="ECO:0000313" key="14">
    <source>
        <dbReference type="Proteomes" id="UP000310189"/>
    </source>
</evidence>
<comment type="catalytic activity">
    <reaction evidence="1">
        <text>AMP + diphosphate = 5-phospho-alpha-D-ribose 1-diphosphate + adenine</text>
        <dbReference type="Rhea" id="RHEA:16609"/>
        <dbReference type="ChEBI" id="CHEBI:16708"/>
        <dbReference type="ChEBI" id="CHEBI:33019"/>
        <dbReference type="ChEBI" id="CHEBI:58017"/>
        <dbReference type="ChEBI" id="CHEBI:456215"/>
        <dbReference type="EC" id="2.4.2.7"/>
    </reaction>
</comment>
<comment type="caution">
    <text evidence="13">The sequence shown here is derived from an EMBL/GenBank/DDBJ whole genome shotgun (WGS) entry which is preliminary data.</text>
</comment>
<evidence type="ECO:0000256" key="1">
    <source>
        <dbReference type="ARBA" id="ARBA00000868"/>
    </source>
</evidence>
<dbReference type="EMBL" id="SPNW01000030">
    <property type="protein sequence ID" value="TIA89137.1"/>
    <property type="molecule type" value="Genomic_DNA"/>
</dbReference>
<comment type="subunit">
    <text evidence="6">Homodimer.</text>
</comment>